<protein>
    <submittedName>
        <fullName evidence="3">Uncharacterized protein</fullName>
    </submittedName>
</protein>
<feature type="coiled-coil region" evidence="1">
    <location>
        <begin position="183"/>
        <end position="210"/>
    </location>
</feature>
<dbReference type="Proteomes" id="UP001161017">
    <property type="component" value="Unassembled WGS sequence"/>
</dbReference>
<gene>
    <name evidence="3" type="ORF">OHK93_006455</name>
</gene>
<dbReference type="EMBL" id="JAPUFD010000005">
    <property type="protein sequence ID" value="MDI1487187.1"/>
    <property type="molecule type" value="Genomic_DNA"/>
</dbReference>
<feature type="region of interest" description="Disordered" evidence="2">
    <location>
        <begin position="373"/>
        <end position="441"/>
    </location>
</feature>
<feature type="region of interest" description="Disordered" evidence="2">
    <location>
        <begin position="466"/>
        <end position="500"/>
    </location>
</feature>
<feature type="region of interest" description="Disordered" evidence="2">
    <location>
        <begin position="269"/>
        <end position="292"/>
    </location>
</feature>
<evidence type="ECO:0000256" key="2">
    <source>
        <dbReference type="SAM" id="MobiDB-lite"/>
    </source>
</evidence>
<feature type="compositionally biased region" description="Basic and acidic residues" evidence="2">
    <location>
        <begin position="106"/>
        <end position="130"/>
    </location>
</feature>
<keyword evidence="4" id="KW-1185">Reference proteome</keyword>
<feature type="region of interest" description="Disordered" evidence="2">
    <location>
        <begin position="1"/>
        <end position="73"/>
    </location>
</feature>
<dbReference type="AlphaFoldDB" id="A0AA43TWS2"/>
<feature type="compositionally biased region" description="Basic and acidic residues" evidence="2">
    <location>
        <begin position="376"/>
        <end position="393"/>
    </location>
</feature>
<feature type="compositionally biased region" description="Polar residues" evidence="2">
    <location>
        <begin position="271"/>
        <end position="281"/>
    </location>
</feature>
<keyword evidence="1" id="KW-0175">Coiled coil</keyword>
<feature type="compositionally biased region" description="Polar residues" evidence="2">
    <location>
        <begin position="476"/>
        <end position="500"/>
    </location>
</feature>
<feature type="region of interest" description="Disordered" evidence="2">
    <location>
        <begin position="106"/>
        <end position="149"/>
    </location>
</feature>
<feature type="compositionally biased region" description="Basic and acidic residues" evidence="2">
    <location>
        <begin position="282"/>
        <end position="292"/>
    </location>
</feature>
<proteinExistence type="predicted"/>
<sequence length="612" mass="68586">MSVDGSSSRMAKRATDISSVDHLIESSESDSVAEGETTRDEEQKPANEDLTLAITGNKKRKQMPSHATPRALKRVQLLDRVDLPSNSHRMQSFVPGIRHNIDPALRRTISDSEQSEGRQRADAVEARMDSSSDAGLASKEPSPDARSSVFNVKSRELPKSTWEATLMLNGILHEQLSESEGKRTQLQDRLRDEVRKADQMKQSARQYRDRVQTAFDRQRQIIMGQKRDLALLNEKKSGDLQEYDEASEYLVRIVTNLSNDLTARDSELNRLRSSLQQQTKASTDKEKKSERAEATLRAEYDLNQSSLDSLRTAHQHLQTEKSDLERYRRGDDVVIRDLERELRKVREQLKTSESRRKNDLRVSSNTAERLQSVVDSLKHDSTDADDTGRRTPLLEDPTPALPLQPQEPVRVASPVSDTARPNVRSLGGSEAGPTVSNLTQPPVQDEAISAPLNGEAHEEMRPAGTNVAITPAPPRNSEQPSRNIPDNASNNGRTIGQQPDGSIVFNVEDFLAETIRLAVPGPIAEKLRTQIRKWKASATEWNECRRSRTPACIESRIKKRRFTWSHGTDKACDFCHRKPLLCVTWVDTEKLRLLPLGGNAANSAGGSTRWVI</sequence>
<evidence type="ECO:0000313" key="3">
    <source>
        <dbReference type="EMBL" id="MDI1487187.1"/>
    </source>
</evidence>
<reference evidence="3" key="1">
    <citation type="journal article" date="2023" name="Genome Biol. Evol.">
        <title>First Whole Genome Sequence and Flow Cytometry Genome Size Data for the Lichen-Forming Fungus Ramalina farinacea (Ascomycota).</title>
        <authorList>
            <person name="Llewellyn T."/>
            <person name="Mian S."/>
            <person name="Hill R."/>
            <person name="Leitch I.J."/>
            <person name="Gaya E."/>
        </authorList>
    </citation>
    <scope>NUCLEOTIDE SEQUENCE</scope>
    <source>
        <strain evidence="3">LIQ254RAFAR</strain>
    </source>
</reference>
<evidence type="ECO:0000256" key="1">
    <source>
        <dbReference type="SAM" id="Coils"/>
    </source>
</evidence>
<name>A0AA43TWS2_9LECA</name>
<comment type="caution">
    <text evidence="3">The sequence shown here is derived from an EMBL/GenBank/DDBJ whole genome shotgun (WGS) entry which is preliminary data.</text>
</comment>
<accession>A0AA43TWS2</accession>
<organism evidence="3 4">
    <name type="scientific">Ramalina farinacea</name>
    <dbReference type="NCBI Taxonomy" id="258253"/>
    <lineage>
        <taxon>Eukaryota</taxon>
        <taxon>Fungi</taxon>
        <taxon>Dikarya</taxon>
        <taxon>Ascomycota</taxon>
        <taxon>Pezizomycotina</taxon>
        <taxon>Lecanoromycetes</taxon>
        <taxon>OSLEUM clade</taxon>
        <taxon>Lecanoromycetidae</taxon>
        <taxon>Lecanorales</taxon>
        <taxon>Lecanorineae</taxon>
        <taxon>Ramalinaceae</taxon>
        <taxon>Ramalina</taxon>
    </lineage>
</organism>
<evidence type="ECO:0000313" key="4">
    <source>
        <dbReference type="Proteomes" id="UP001161017"/>
    </source>
</evidence>
<feature type="compositionally biased region" description="Basic and acidic residues" evidence="2">
    <location>
        <begin position="36"/>
        <end position="47"/>
    </location>
</feature>